<dbReference type="AlphaFoldDB" id="A0A3A8EXW6"/>
<keyword evidence="3" id="KW-1185">Reference proteome</keyword>
<sequence>MKTIENVQNRLGAWSEKISDHLDKMSPREKVMVIFTTVFVIVVAVGSALWFMHKAAEKQQVRLNEMKDLVVWMQSNVVTMKPTDDLALTTSDKIQRVAQQQGLSVASQQVGEQLQIVAQHQNYAVLANFLTQLAQMGVSVEKLELLKEGAQIKLTATVQ</sequence>
<dbReference type="Pfam" id="PF04612">
    <property type="entry name" value="T2SSM"/>
    <property type="match status" value="1"/>
</dbReference>
<keyword evidence="1" id="KW-0812">Transmembrane</keyword>
<keyword evidence="1" id="KW-0472">Membrane</keyword>
<keyword evidence="1" id="KW-1133">Transmembrane helix</keyword>
<proteinExistence type="predicted"/>
<dbReference type="OrthoDB" id="6711229at2"/>
<evidence type="ECO:0000313" key="2">
    <source>
        <dbReference type="EMBL" id="RKG38296.1"/>
    </source>
</evidence>
<reference evidence="2 3" key="1">
    <citation type="submission" date="2018-09" db="EMBL/GenBank/DDBJ databases">
        <title>The draft genome of Acinetobacter spp. strains.</title>
        <authorList>
            <person name="Qin J."/>
            <person name="Feng Y."/>
            <person name="Zong Z."/>
        </authorList>
    </citation>
    <scope>NUCLEOTIDE SEQUENCE [LARGE SCALE GENOMIC DNA]</scope>
    <source>
        <strain evidence="2 3">WCHAc060115</strain>
    </source>
</reference>
<dbReference type="GO" id="GO:0015627">
    <property type="term" value="C:type II protein secretion system complex"/>
    <property type="evidence" value="ECO:0007669"/>
    <property type="project" value="InterPro"/>
</dbReference>
<name>A0A3A8EXW6_9GAMM</name>
<organism evidence="2 3">
    <name type="scientific">Acinetobacter rongchengensis</name>
    <dbReference type="NCBI Taxonomy" id="2419601"/>
    <lineage>
        <taxon>Bacteria</taxon>
        <taxon>Pseudomonadati</taxon>
        <taxon>Pseudomonadota</taxon>
        <taxon>Gammaproteobacteria</taxon>
        <taxon>Moraxellales</taxon>
        <taxon>Moraxellaceae</taxon>
        <taxon>Acinetobacter</taxon>
    </lineage>
</organism>
<accession>A0A3A8EXW6</accession>
<dbReference type="EMBL" id="RAXT01000012">
    <property type="protein sequence ID" value="RKG38296.1"/>
    <property type="molecule type" value="Genomic_DNA"/>
</dbReference>
<feature type="transmembrane region" description="Helical" evidence="1">
    <location>
        <begin position="31"/>
        <end position="52"/>
    </location>
</feature>
<dbReference type="Proteomes" id="UP000280405">
    <property type="component" value="Unassembled WGS sequence"/>
</dbReference>
<evidence type="ECO:0000313" key="3">
    <source>
        <dbReference type="Proteomes" id="UP000280405"/>
    </source>
</evidence>
<protein>
    <submittedName>
        <fullName evidence="2">Type II secretion system protein M</fullName>
    </submittedName>
</protein>
<dbReference type="GO" id="GO:0015628">
    <property type="term" value="P:protein secretion by the type II secretion system"/>
    <property type="evidence" value="ECO:0007669"/>
    <property type="project" value="InterPro"/>
</dbReference>
<comment type="caution">
    <text evidence="2">The sequence shown here is derived from an EMBL/GenBank/DDBJ whole genome shotgun (WGS) entry which is preliminary data.</text>
</comment>
<dbReference type="RefSeq" id="WP_120383839.1">
    <property type="nucleotide sequence ID" value="NZ_RAXT01000012.1"/>
</dbReference>
<evidence type="ECO:0000256" key="1">
    <source>
        <dbReference type="SAM" id="Phobius"/>
    </source>
</evidence>
<gene>
    <name evidence="2" type="ORF">D7V20_08320</name>
</gene>
<dbReference type="InterPro" id="IPR007690">
    <property type="entry name" value="T2SS_GspM"/>
</dbReference>